<name>A0ABS5KZ94_9ACTN</name>
<dbReference type="RefSeq" id="WP_212015696.1">
    <property type="nucleotide sequence ID" value="NZ_JAAFYZ010000134.1"/>
</dbReference>
<gene>
    <name evidence="2" type="ORF">KGQ19_31075</name>
</gene>
<keyword evidence="3" id="KW-1185">Reference proteome</keyword>
<dbReference type="CDD" id="cd04301">
    <property type="entry name" value="NAT_SF"/>
    <property type="match status" value="1"/>
</dbReference>
<dbReference type="Pfam" id="PF18014">
    <property type="entry name" value="Acetyltransf_18"/>
    <property type="match status" value="2"/>
</dbReference>
<sequence>MTDSLRITRASLADWPIIRGWCADEGWNPGDHDGPCFLAQDPEGFFVGRIGGEPVSAVSVVNYGDAFSFLGLYLVKPEFRGRGHGLATWQAALPRAGARTVGLDGVPAQQDSYRKSGFSDAHRTVRFVGELTSDGSGPAAAVPLAEAGFGEVADYDALCFPAPRPVFLREWFAAPGHVGRALVVDGRLVGYGVLRAAHDGHRVGPLFADSRVYAEVILDALVAGAAGDRGFGRSAGRGTGGDSATGSGGRIVIDVPETNREALAMVGALGLEPSFEVARMYTGPVRDVDHGKVFGMTTLELG</sequence>
<dbReference type="SUPFAM" id="SSF55729">
    <property type="entry name" value="Acyl-CoA N-acyltransferases (Nat)"/>
    <property type="match status" value="1"/>
</dbReference>
<accession>A0ABS5KZ94</accession>
<dbReference type="PANTHER" id="PTHR47237">
    <property type="entry name" value="SLL0310 PROTEIN"/>
    <property type="match status" value="1"/>
</dbReference>
<dbReference type="InterPro" id="IPR052729">
    <property type="entry name" value="Acyl/Acetyltrans_Enzymes"/>
</dbReference>
<dbReference type="Proteomes" id="UP000730482">
    <property type="component" value="Unassembled WGS sequence"/>
</dbReference>
<protein>
    <submittedName>
        <fullName evidence="2">GNAT family N-acetyltransferase</fullName>
    </submittedName>
</protein>
<evidence type="ECO:0000313" key="3">
    <source>
        <dbReference type="Proteomes" id="UP000730482"/>
    </source>
</evidence>
<dbReference type="Pfam" id="PF00583">
    <property type="entry name" value="Acetyltransf_1"/>
    <property type="match status" value="1"/>
</dbReference>
<feature type="domain" description="N-acetyltransferase" evidence="1">
    <location>
        <begin position="5"/>
        <end position="134"/>
    </location>
</feature>
<dbReference type="PANTHER" id="PTHR47237:SF1">
    <property type="entry name" value="SLL0310 PROTEIN"/>
    <property type="match status" value="1"/>
</dbReference>
<dbReference type="Gene3D" id="3.40.630.30">
    <property type="match status" value="1"/>
</dbReference>
<dbReference type="InterPro" id="IPR000182">
    <property type="entry name" value="GNAT_dom"/>
</dbReference>
<dbReference type="PROSITE" id="PS51186">
    <property type="entry name" value="GNAT"/>
    <property type="match status" value="1"/>
</dbReference>
<evidence type="ECO:0000259" key="1">
    <source>
        <dbReference type="PROSITE" id="PS51186"/>
    </source>
</evidence>
<comment type="caution">
    <text evidence="2">The sequence shown here is derived from an EMBL/GenBank/DDBJ whole genome shotgun (WGS) entry which is preliminary data.</text>
</comment>
<dbReference type="InterPro" id="IPR016181">
    <property type="entry name" value="Acyl_CoA_acyltransferase"/>
</dbReference>
<reference evidence="2 3" key="1">
    <citation type="submission" date="2020-02" db="EMBL/GenBank/DDBJ databases">
        <title>Acidophilic actinobacteria isolated from forest soil.</title>
        <authorList>
            <person name="Golinska P."/>
        </authorList>
    </citation>
    <scope>NUCLEOTIDE SEQUENCE [LARGE SCALE GENOMIC DNA]</scope>
    <source>
        <strain evidence="2 3">NL8</strain>
    </source>
</reference>
<evidence type="ECO:0000313" key="2">
    <source>
        <dbReference type="EMBL" id="MBS2551320.1"/>
    </source>
</evidence>
<proteinExistence type="predicted"/>
<dbReference type="Gene3D" id="3.40.630.90">
    <property type="match status" value="2"/>
</dbReference>
<dbReference type="InterPro" id="IPR041496">
    <property type="entry name" value="YitH/HolE_GNAT"/>
</dbReference>
<organism evidence="2 3">
    <name type="scientific">Catenulispora pinistramenti</name>
    <dbReference type="NCBI Taxonomy" id="2705254"/>
    <lineage>
        <taxon>Bacteria</taxon>
        <taxon>Bacillati</taxon>
        <taxon>Actinomycetota</taxon>
        <taxon>Actinomycetes</taxon>
        <taxon>Catenulisporales</taxon>
        <taxon>Catenulisporaceae</taxon>
        <taxon>Catenulispora</taxon>
    </lineage>
</organism>
<dbReference type="EMBL" id="JAAFYZ010000134">
    <property type="protein sequence ID" value="MBS2551320.1"/>
    <property type="molecule type" value="Genomic_DNA"/>
</dbReference>